<accession>A0A2T7B193</accession>
<comment type="caution">
    <text evidence="1">The sequence shown here is derived from an EMBL/GenBank/DDBJ whole genome shotgun (WGS) entry which is preliminary data.</text>
</comment>
<reference evidence="1" key="1">
    <citation type="submission" date="2016-12" db="EMBL/GenBank/DDBJ databases">
        <title>Analysis of the Molecular Diversity Among Cronobacter Species Isolated from Filth Flies Using a Pan Genomic DNA Microarray.</title>
        <authorList>
            <person name="Pava-Ripoll M."/>
            <person name="Tall B."/>
            <person name="Farber J."/>
            <person name="Fanning S."/>
            <person name="Lehner A."/>
            <person name="Stephan R."/>
            <person name="Pagotto F."/>
            <person name="Iverson C."/>
            <person name="Ziobro G."/>
            <person name="Miller A."/>
            <person name="Pearson R."/>
            <person name="Yan Q."/>
            <person name="Kim M."/>
            <person name="Jeong S."/>
            <person name="Park J."/>
            <person name="Jun S."/>
            <person name="Choi H."/>
            <person name="Chung T."/>
            <person name="Yoo Y."/>
            <person name="Park E."/>
            <person name="Hwang S."/>
            <person name="Lee B."/>
            <person name="Sathyamoorthy V."/>
            <person name="Carter L."/>
            <person name="Mammel M."/>
            <person name="Jackson S."/>
            <person name="Kothary M."/>
            <person name="Patel I."/>
            <person name="Grim C."/>
            <person name="Gopinath G."/>
            <person name="Gangiredla J."/>
            <person name="Chase H."/>
        </authorList>
    </citation>
    <scope>NUCLEOTIDE SEQUENCE [LARGE SCALE GENOMIC DNA]</scope>
    <source>
        <strain evidence="1">MOD1-Sh41s</strain>
    </source>
</reference>
<evidence type="ECO:0000313" key="1">
    <source>
        <dbReference type="EMBL" id="PUX18860.1"/>
    </source>
</evidence>
<proteinExistence type="predicted"/>
<protein>
    <submittedName>
        <fullName evidence="1">Uncharacterized protein</fullName>
    </submittedName>
</protein>
<dbReference type="EMBL" id="MSAG01000032">
    <property type="protein sequence ID" value="PUX18860.1"/>
    <property type="molecule type" value="Genomic_DNA"/>
</dbReference>
<organism evidence="1">
    <name type="scientific">Cronobacter turicensis</name>
    <dbReference type="NCBI Taxonomy" id="413502"/>
    <lineage>
        <taxon>Bacteria</taxon>
        <taxon>Pseudomonadati</taxon>
        <taxon>Pseudomonadota</taxon>
        <taxon>Gammaproteobacteria</taxon>
        <taxon>Enterobacterales</taxon>
        <taxon>Enterobacteriaceae</taxon>
        <taxon>Cronobacter</taxon>
    </lineage>
</organism>
<dbReference type="OrthoDB" id="6505325at2"/>
<sequence>MRPGRSSARRGANPCTFLIKGVDLYTRLLYNLATPRYKKVFFPKLLCAENISEGVGLRTLSCEPQLNLSVWVFANV</sequence>
<gene>
    <name evidence="1" type="ORF">BS411_18600</name>
</gene>
<dbReference type="AlphaFoldDB" id="A0A2T7B193"/>
<name>A0A2T7B193_9ENTR</name>